<dbReference type="GO" id="GO:0006281">
    <property type="term" value="P:DNA repair"/>
    <property type="evidence" value="ECO:0007669"/>
    <property type="project" value="TreeGrafter"/>
</dbReference>
<evidence type="ECO:0000259" key="10">
    <source>
        <dbReference type="PROSITE" id="PS51192"/>
    </source>
</evidence>
<dbReference type="GO" id="GO:0043138">
    <property type="term" value="F:3'-5' DNA helicase activity"/>
    <property type="evidence" value="ECO:0007669"/>
    <property type="project" value="UniProtKB-EC"/>
</dbReference>
<keyword evidence="3 12" id="KW-0378">Hydrolase</keyword>
<evidence type="ECO:0000256" key="7">
    <source>
        <dbReference type="ARBA" id="ARBA00023235"/>
    </source>
</evidence>
<feature type="domain" description="Helicase C-terminal" evidence="11">
    <location>
        <begin position="224"/>
        <end position="392"/>
    </location>
</feature>
<dbReference type="PANTHER" id="PTHR13710">
    <property type="entry name" value="DNA HELICASE RECQ FAMILY MEMBER"/>
    <property type="match status" value="1"/>
</dbReference>
<comment type="similarity">
    <text evidence="1">Belongs to the helicase family. RecQ subfamily.</text>
</comment>
<dbReference type="PANTHER" id="PTHR13710:SF105">
    <property type="entry name" value="ATP-DEPENDENT DNA HELICASE Q1"/>
    <property type="match status" value="1"/>
</dbReference>
<dbReference type="InterPro" id="IPR027417">
    <property type="entry name" value="P-loop_NTPase"/>
</dbReference>
<dbReference type="Proteomes" id="UP000270468">
    <property type="component" value="Unassembled WGS sequence"/>
</dbReference>
<evidence type="ECO:0000256" key="3">
    <source>
        <dbReference type="ARBA" id="ARBA00022801"/>
    </source>
</evidence>
<organism evidence="12 13">
    <name type="scientific">Filibacter tadaridae</name>
    <dbReference type="NCBI Taxonomy" id="2483811"/>
    <lineage>
        <taxon>Bacteria</taxon>
        <taxon>Bacillati</taxon>
        <taxon>Bacillota</taxon>
        <taxon>Bacilli</taxon>
        <taxon>Bacillales</taxon>
        <taxon>Caryophanaceae</taxon>
        <taxon>Filibacter</taxon>
    </lineage>
</organism>
<keyword evidence="2" id="KW-0547">Nucleotide-binding</keyword>
<dbReference type="SMART" id="SM00490">
    <property type="entry name" value="HELICc"/>
    <property type="match status" value="1"/>
</dbReference>
<comment type="catalytic activity">
    <reaction evidence="8">
        <text>Couples ATP hydrolysis with the unwinding of duplex DNA by translocating in the 3'-5' direction.</text>
        <dbReference type="EC" id="5.6.2.4"/>
    </reaction>
</comment>
<evidence type="ECO:0000259" key="11">
    <source>
        <dbReference type="PROSITE" id="PS51194"/>
    </source>
</evidence>
<dbReference type="EC" id="5.6.2.4" evidence="9"/>
<dbReference type="SMART" id="SM00487">
    <property type="entry name" value="DEXDc"/>
    <property type="match status" value="1"/>
</dbReference>
<dbReference type="Pfam" id="PF00271">
    <property type="entry name" value="Helicase_C"/>
    <property type="match status" value="1"/>
</dbReference>
<dbReference type="CDD" id="cd17920">
    <property type="entry name" value="DEXHc_RecQ"/>
    <property type="match status" value="1"/>
</dbReference>
<keyword evidence="4 12" id="KW-0347">Helicase</keyword>
<dbReference type="AlphaFoldDB" id="A0A3P5XGH3"/>
<dbReference type="RefSeq" id="WP_124070087.1">
    <property type="nucleotide sequence ID" value="NZ_CBCRXF010000021.1"/>
</dbReference>
<dbReference type="InterPro" id="IPR004589">
    <property type="entry name" value="DNA_helicase_ATP-dep_RecQ"/>
</dbReference>
<evidence type="ECO:0000256" key="1">
    <source>
        <dbReference type="ARBA" id="ARBA00005446"/>
    </source>
</evidence>
<dbReference type="InterPro" id="IPR014001">
    <property type="entry name" value="Helicase_ATP-bd"/>
</dbReference>
<evidence type="ECO:0000313" key="13">
    <source>
        <dbReference type="Proteomes" id="UP000270468"/>
    </source>
</evidence>
<dbReference type="EMBL" id="UXAV01000039">
    <property type="protein sequence ID" value="VDC27596.1"/>
    <property type="molecule type" value="Genomic_DNA"/>
</dbReference>
<evidence type="ECO:0000256" key="6">
    <source>
        <dbReference type="ARBA" id="ARBA00023125"/>
    </source>
</evidence>
<dbReference type="NCBIfam" id="TIGR00614">
    <property type="entry name" value="recQ_fam"/>
    <property type="match status" value="1"/>
</dbReference>
<evidence type="ECO:0000256" key="5">
    <source>
        <dbReference type="ARBA" id="ARBA00022840"/>
    </source>
</evidence>
<evidence type="ECO:0000256" key="4">
    <source>
        <dbReference type="ARBA" id="ARBA00022806"/>
    </source>
</evidence>
<name>A0A3P5XGH3_9BACL</name>
<protein>
    <recommendedName>
        <fullName evidence="9">DNA 3'-5' helicase</fullName>
        <ecNumber evidence="9">5.6.2.4</ecNumber>
    </recommendedName>
</protein>
<gene>
    <name evidence="12" type="primary">recQ_1</name>
    <name evidence="12" type="ORF">FILTAD_01686</name>
</gene>
<dbReference type="GO" id="GO:0005694">
    <property type="term" value="C:chromosome"/>
    <property type="evidence" value="ECO:0007669"/>
    <property type="project" value="TreeGrafter"/>
</dbReference>
<accession>A0A3P5XGH3</accession>
<keyword evidence="13" id="KW-1185">Reference proteome</keyword>
<dbReference type="OrthoDB" id="9763310at2"/>
<keyword evidence="6" id="KW-0238">DNA-binding</keyword>
<dbReference type="GO" id="GO:0003677">
    <property type="term" value="F:DNA binding"/>
    <property type="evidence" value="ECO:0007669"/>
    <property type="project" value="UniProtKB-KW"/>
</dbReference>
<evidence type="ECO:0000313" key="12">
    <source>
        <dbReference type="EMBL" id="VDC27596.1"/>
    </source>
</evidence>
<dbReference type="GO" id="GO:0005737">
    <property type="term" value="C:cytoplasm"/>
    <property type="evidence" value="ECO:0007669"/>
    <property type="project" value="TreeGrafter"/>
</dbReference>
<dbReference type="GO" id="GO:0005524">
    <property type="term" value="F:ATP binding"/>
    <property type="evidence" value="ECO:0007669"/>
    <property type="project" value="UniProtKB-KW"/>
</dbReference>
<dbReference type="SUPFAM" id="SSF52540">
    <property type="entry name" value="P-loop containing nucleoside triphosphate hydrolases"/>
    <property type="match status" value="1"/>
</dbReference>
<sequence>MDSIKIDQLFERYFPSLHQEFQLKEFQKNVISNIIDGNNSLCIMPTGGGKSLIYWLSGLALEGITVVISPLIALIDEQSEKIREQGYEVLTIHGGVNAKKQVDLLKRFSKRELNPDFIFVSPERISTDGFFEHCIAIRKDDIKLIAIDEVHCVSQWGVSFRPFYKRIPVFMNEIYGVESWGPKILALTATLNSKEVVEICDEFKIRKENVIKDEQLMRTEINLKVLKFKDENEKEEKFWDLLNIHKDEKVLVYLYRKYHQRGVEDLTEMAIEKGYKAVAFHGDMSATERQKIIQAYKEDEVNVVFATNAFGMGIDIPDIRVVIHFMMPESVEQYYQEIGRAARDKGAANAYILYTNKNIQVKKTHFIDKSFPSIEALDTVFTKITGNQKKLKTLQYYDDDEVQKCLSYFLESGLISIECKGASNLKMLSDIQNDQLKEVFDSTKTKSFIKSVSNTGRSPKQIVDLIFSSVASDEVKLVKNIDKCLIINPNYEQIPVEKKEDLQQYISERKQYKHNLLDYFVYLLDESSDSRQLHQEIGNYLGVPKHKLNRIYATSKGDKVRSKSEVIIANLLYEHNVDYEYEKKLLYSAHKWIEPDFTIRMKDGREIYWEHLGMIGVESYDKRWKEKLEIYRTHFPNQLEVTYEGTMISDSTKKMLEKLQLI</sequence>
<dbReference type="GO" id="GO:0009378">
    <property type="term" value="F:four-way junction helicase activity"/>
    <property type="evidence" value="ECO:0007669"/>
    <property type="project" value="TreeGrafter"/>
</dbReference>
<evidence type="ECO:0000256" key="2">
    <source>
        <dbReference type="ARBA" id="ARBA00022741"/>
    </source>
</evidence>
<feature type="domain" description="Helicase ATP-binding" evidence="10">
    <location>
        <begin position="31"/>
        <end position="209"/>
    </location>
</feature>
<dbReference type="InterPro" id="IPR011545">
    <property type="entry name" value="DEAD/DEAH_box_helicase_dom"/>
</dbReference>
<dbReference type="Gene3D" id="3.40.50.300">
    <property type="entry name" value="P-loop containing nucleotide triphosphate hydrolases"/>
    <property type="match status" value="2"/>
</dbReference>
<evidence type="ECO:0000256" key="8">
    <source>
        <dbReference type="ARBA" id="ARBA00034617"/>
    </source>
</evidence>
<proteinExistence type="inferred from homology"/>
<dbReference type="InterPro" id="IPR001650">
    <property type="entry name" value="Helicase_C-like"/>
</dbReference>
<dbReference type="PROSITE" id="PS51194">
    <property type="entry name" value="HELICASE_CTER"/>
    <property type="match status" value="1"/>
</dbReference>
<dbReference type="GO" id="GO:0016787">
    <property type="term" value="F:hydrolase activity"/>
    <property type="evidence" value="ECO:0007669"/>
    <property type="project" value="UniProtKB-KW"/>
</dbReference>
<keyword evidence="7" id="KW-0413">Isomerase</keyword>
<dbReference type="Pfam" id="PF00270">
    <property type="entry name" value="DEAD"/>
    <property type="match status" value="1"/>
</dbReference>
<evidence type="ECO:0000256" key="9">
    <source>
        <dbReference type="ARBA" id="ARBA00034808"/>
    </source>
</evidence>
<keyword evidence="5" id="KW-0067">ATP-binding</keyword>
<dbReference type="GO" id="GO:0006310">
    <property type="term" value="P:DNA recombination"/>
    <property type="evidence" value="ECO:0007669"/>
    <property type="project" value="InterPro"/>
</dbReference>
<reference evidence="12 13" key="1">
    <citation type="submission" date="2018-11" db="EMBL/GenBank/DDBJ databases">
        <authorList>
            <person name="Criscuolo A."/>
        </authorList>
    </citation>
    <scope>NUCLEOTIDE SEQUENCE [LARGE SCALE GENOMIC DNA]</scope>
    <source>
        <strain evidence="12">ATB-66</strain>
    </source>
</reference>
<dbReference type="PROSITE" id="PS51192">
    <property type="entry name" value="HELICASE_ATP_BIND_1"/>
    <property type="match status" value="1"/>
</dbReference>